<comment type="caution">
    <text evidence="3">The sequence shown here is derived from an EMBL/GenBank/DDBJ whole genome shotgun (WGS) entry which is preliminary data.</text>
</comment>
<organism evidence="3 4">
    <name type="scientific">Diacronema lutheri</name>
    <name type="common">Unicellular marine alga</name>
    <name type="synonym">Monochrysis lutheri</name>
    <dbReference type="NCBI Taxonomy" id="2081491"/>
    <lineage>
        <taxon>Eukaryota</taxon>
        <taxon>Haptista</taxon>
        <taxon>Haptophyta</taxon>
        <taxon>Pavlovophyceae</taxon>
        <taxon>Pavlovales</taxon>
        <taxon>Pavlovaceae</taxon>
        <taxon>Diacronema</taxon>
    </lineage>
</organism>
<proteinExistence type="predicted"/>
<evidence type="ECO:0000313" key="3">
    <source>
        <dbReference type="EMBL" id="KAG8464640.1"/>
    </source>
</evidence>
<keyword evidence="2" id="KW-1133">Transmembrane helix</keyword>
<reference evidence="3" key="1">
    <citation type="submission" date="2021-05" db="EMBL/GenBank/DDBJ databases">
        <title>The genome of the haptophyte Pavlova lutheri (Diacronema luteri, Pavlovales) - a model for lipid biosynthesis in eukaryotic algae.</title>
        <authorList>
            <person name="Hulatt C.J."/>
            <person name="Posewitz M.C."/>
        </authorList>
    </citation>
    <scope>NUCLEOTIDE SEQUENCE</scope>
    <source>
        <strain evidence="3">NIVA-4/92</strain>
    </source>
</reference>
<evidence type="ECO:0000256" key="1">
    <source>
        <dbReference type="SAM" id="MobiDB-lite"/>
    </source>
</evidence>
<dbReference type="AlphaFoldDB" id="A0A8J5XJR4"/>
<feature type="transmembrane region" description="Helical" evidence="2">
    <location>
        <begin position="354"/>
        <end position="374"/>
    </location>
</feature>
<name>A0A8J5XJR4_DIALT</name>
<feature type="region of interest" description="Disordered" evidence="1">
    <location>
        <begin position="191"/>
        <end position="215"/>
    </location>
</feature>
<dbReference type="EMBL" id="JAGTXO010000012">
    <property type="protein sequence ID" value="KAG8464640.1"/>
    <property type="molecule type" value="Genomic_DNA"/>
</dbReference>
<sequence>MARPDARVIADLRHLIKERRHAVAVGDAKVGEASELFTCNERPTRERSASTSSSLGSAGGTHRRQRMVPPRIETTLNAVANMETSSPSDTLSPCSETILRRGWHAAGIHQPVVSACDFGVGVALGEAGELERSLASISLPASPLPEMRPRRDGLFEQSLTPVALRRPSTSCAAGAAVAAVAEPSIRSPLASFGSASNSNTPRVRAGKSFSHAKSTDAPLSPAVLRAASDAQTWPVPTSPVALPGGAAARPPAGSQFEECEDKENAHGEHLVFKARQLRLANAQKDGTVFRLLLGEHEPPVPEQLTTASGLIDDGFFVLPDAPAQQLGSTGAPPARVDPALARAGSASTKGHASAWLGLAAALAVAIVACASVSATRRR</sequence>
<feature type="region of interest" description="Disordered" evidence="1">
    <location>
        <begin position="40"/>
        <end position="64"/>
    </location>
</feature>
<protein>
    <submittedName>
        <fullName evidence="3">Uncharacterized protein</fullName>
    </submittedName>
</protein>
<keyword evidence="4" id="KW-1185">Reference proteome</keyword>
<evidence type="ECO:0000256" key="2">
    <source>
        <dbReference type="SAM" id="Phobius"/>
    </source>
</evidence>
<accession>A0A8J5XJR4</accession>
<keyword evidence="2" id="KW-0472">Membrane</keyword>
<gene>
    <name evidence="3" type="ORF">KFE25_010008</name>
</gene>
<dbReference type="Proteomes" id="UP000751190">
    <property type="component" value="Unassembled WGS sequence"/>
</dbReference>
<evidence type="ECO:0000313" key="4">
    <source>
        <dbReference type="Proteomes" id="UP000751190"/>
    </source>
</evidence>
<keyword evidence="2" id="KW-0812">Transmembrane</keyword>